<dbReference type="AlphaFoldDB" id="A0A1G9MYF2"/>
<accession>A0A1G9MYF2</accession>
<dbReference type="STRING" id="482461.SAMN05216244_0778"/>
<reference evidence="7" key="1">
    <citation type="submission" date="2016-10" db="EMBL/GenBank/DDBJ databases">
        <authorList>
            <person name="Varghese N."/>
            <person name="Submissions S."/>
        </authorList>
    </citation>
    <scope>NUCLEOTIDE SEQUENCE [LARGE SCALE GENOMIC DNA]</scope>
    <source>
        <strain evidence="7">CGMCC 1.6199</strain>
    </source>
</reference>
<evidence type="ECO:0000256" key="3">
    <source>
        <dbReference type="ARBA" id="ARBA00022801"/>
    </source>
</evidence>
<dbReference type="PANTHER" id="PTHR31302:SF25">
    <property type="entry name" value="PHOSPHOESTERASE"/>
    <property type="match status" value="1"/>
</dbReference>
<dbReference type="GO" id="GO:0008758">
    <property type="term" value="F:UDP-2,3-diacylglucosamine hydrolase activity"/>
    <property type="evidence" value="ECO:0007669"/>
    <property type="project" value="TreeGrafter"/>
</dbReference>
<dbReference type="EMBL" id="FNHF01000001">
    <property type="protein sequence ID" value="SDL79320.1"/>
    <property type="molecule type" value="Genomic_DNA"/>
</dbReference>
<evidence type="ECO:0000259" key="5">
    <source>
        <dbReference type="Pfam" id="PF00149"/>
    </source>
</evidence>
<keyword evidence="2" id="KW-0479">Metal-binding</keyword>
<protein>
    <recommendedName>
        <fullName evidence="5">Calcineurin-like phosphoesterase domain-containing protein</fullName>
    </recommendedName>
</protein>
<dbReference type="GO" id="GO:0016020">
    <property type="term" value="C:membrane"/>
    <property type="evidence" value="ECO:0007669"/>
    <property type="project" value="GOC"/>
</dbReference>
<proteinExistence type="inferred from homology"/>
<dbReference type="RefSeq" id="WP_074597527.1">
    <property type="nucleotide sequence ID" value="NZ_FNHF01000001.1"/>
</dbReference>
<evidence type="ECO:0000256" key="1">
    <source>
        <dbReference type="ARBA" id="ARBA00001968"/>
    </source>
</evidence>
<dbReference type="GO" id="GO:0009245">
    <property type="term" value="P:lipid A biosynthetic process"/>
    <property type="evidence" value="ECO:0007669"/>
    <property type="project" value="TreeGrafter"/>
</dbReference>
<comment type="similarity">
    <text evidence="4">Belongs to the metallophosphoesterase superfamily.</text>
</comment>
<dbReference type="InterPro" id="IPR051158">
    <property type="entry name" value="Metallophosphoesterase_sf"/>
</dbReference>
<keyword evidence="7" id="KW-1185">Reference proteome</keyword>
<feature type="domain" description="Calcineurin-like phosphoesterase" evidence="5">
    <location>
        <begin position="55"/>
        <end position="220"/>
    </location>
</feature>
<evidence type="ECO:0000256" key="4">
    <source>
        <dbReference type="ARBA" id="ARBA00061089"/>
    </source>
</evidence>
<name>A0A1G9MYF2_9BACI</name>
<dbReference type="Gene3D" id="3.60.21.10">
    <property type="match status" value="1"/>
</dbReference>
<evidence type="ECO:0000256" key="2">
    <source>
        <dbReference type="ARBA" id="ARBA00022723"/>
    </source>
</evidence>
<dbReference type="Proteomes" id="UP000182347">
    <property type="component" value="Unassembled WGS sequence"/>
</dbReference>
<dbReference type="GO" id="GO:0046872">
    <property type="term" value="F:metal ion binding"/>
    <property type="evidence" value="ECO:0007669"/>
    <property type="project" value="UniProtKB-KW"/>
</dbReference>
<dbReference type="InterPro" id="IPR029052">
    <property type="entry name" value="Metallo-depent_PP-like"/>
</dbReference>
<dbReference type="InterPro" id="IPR004843">
    <property type="entry name" value="Calcineurin-like_PHP"/>
</dbReference>
<dbReference type="SUPFAM" id="SSF56300">
    <property type="entry name" value="Metallo-dependent phosphatases"/>
    <property type="match status" value="1"/>
</dbReference>
<comment type="cofactor">
    <cofactor evidence="1">
        <name>a divalent metal cation</name>
        <dbReference type="ChEBI" id="CHEBI:60240"/>
    </cofactor>
</comment>
<keyword evidence="3" id="KW-0378">Hydrolase</keyword>
<dbReference type="Pfam" id="PF00149">
    <property type="entry name" value="Metallophos"/>
    <property type="match status" value="1"/>
</dbReference>
<evidence type="ECO:0000313" key="7">
    <source>
        <dbReference type="Proteomes" id="UP000182347"/>
    </source>
</evidence>
<dbReference type="OrthoDB" id="9780884at2"/>
<gene>
    <name evidence="6" type="ORF">SAMN05216244_0778</name>
</gene>
<organism evidence="6 7">
    <name type="scientific">Sediminibacillus halophilus</name>
    <dbReference type="NCBI Taxonomy" id="482461"/>
    <lineage>
        <taxon>Bacteria</taxon>
        <taxon>Bacillati</taxon>
        <taxon>Bacillota</taxon>
        <taxon>Bacilli</taxon>
        <taxon>Bacillales</taxon>
        <taxon>Bacillaceae</taxon>
        <taxon>Sediminibacillus</taxon>
    </lineage>
</organism>
<dbReference type="FunFam" id="3.60.21.10:FF:000028">
    <property type="entry name" value="Putative metallophosphoesterase"/>
    <property type="match status" value="1"/>
</dbReference>
<sequence length="286" mass="32077">MNRRSFLKKLAASVLALFGVGGGTYYYAREIEPGMLKIHKETLTSTKIPKSFDGLKILQFSDTHVGFQYTLEQLDQLSTEINSHNPDIVLFTGDLVDEPNQFMWDHRISDILKNIHGPEGKFWIYGNHDHGGYGTETVKEAMDAGGFKLLQNNHTTLKKGNDFITLAGIDDVMLGQPDLDKALEGIDPSAYTMVMIHEPDYADKAKQYPIDVQFSGHSHGGQVQIPLVGHIYTPAYAEKYVEGNYLIGDLQLFVSRGIGTTRLPYRFLCAPEITLFQLHSEQEHNA</sequence>
<dbReference type="PANTHER" id="PTHR31302">
    <property type="entry name" value="TRANSMEMBRANE PROTEIN WITH METALLOPHOSPHOESTERASE DOMAIN-RELATED"/>
    <property type="match status" value="1"/>
</dbReference>
<dbReference type="CDD" id="cd07385">
    <property type="entry name" value="MPP_YkuE_C"/>
    <property type="match status" value="1"/>
</dbReference>
<evidence type="ECO:0000313" key="6">
    <source>
        <dbReference type="EMBL" id="SDL79320.1"/>
    </source>
</evidence>